<accession>A0AAE1XHG0</accession>
<dbReference type="AlphaFoldDB" id="A0AAE1XHG0"/>
<gene>
    <name evidence="1" type="ORF">Sango_0256400</name>
</gene>
<reference evidence="1" key="1">
    <citation type="submission" date="2020-06" db="EMBL/GenBank/DDBJ databases">
        <authorList>
            <person name="Li T."/>
            <person name="Hu X."/>
            <person name="Zhang T."/>
            <person name="Song X."/>
            <person name="Zhang H."/>
            <person name="Dai N."/>
            <person name="Sheng W."/>
            <person name="Hou X."/>
            <person name="Wei L."/>
        </authorList>
    </citation>
    <scope>NUCLEOTIDE SEQUENCE</scope>
    <source>
        <strain evidence="1">K16</strain>
        <tissue evidence="1">Leaf</tissue>
    </source>
</reference>
<dbReference type="Proteomes" id="UP001289374">
    <property type="component" value="Unassembled WGS sequence"/>
</dbReference>
<protein>
    <submittedName>
        <fullName evidence="1">Uncharacterized protein</fullName>
    </submittedName>
</protein>
<sequence length="151" mass="17154">MADQSRISSWLDAMEMRLRRVEELVGRPEQPPIVGLIQQILALQEIVGNLNMTVKEELPKFIEKGLGAVSDEVSCSTDAVDLNFGDLEDRLKSAKELENFLWDMEMYFQAARVSDAEKVSITSMYLIGDAKLWWRSDLSDDASANREHIMT</sequence>
<comment type="caution">
    <text evidence="1">The sequence shown here is derived from an EMBL/GenBank/DDBJ whole genome shotgun (WGS) entry which is preliminary data.</text>
</comment>
<keyword evidence="2" id="KW-1185">Reference proteome</keyword>
<reference evidence="1" key="2">
    <citation type="journal article" date="2024" name="Plant">
        <title>Genomic evolution and insights into agronomic trait innovations of Sesamum species.</title>
        <authorList>
            <person name="Miao H."/>
            <person name="Wang L."/>
            <person name="Qu L."/>
            <person name="Liu H."/>
            <person name="Sun Y."/>
            <person name="Le M."/>
            <person name="Wang Q."/>
            <person name="Wei S."/>
            <person name="Zheng Y."/>
            <person name="Lin W."/>
            <person name="Duan Y."/>
            <person name="Cao H."/>
            <person name="Xiong S."/>
            <person name="Wang X."/>
            <person name="Wei L."/>
            <person name="Li C."/>
            <person name="Ma Q."/>
            <person name="Ju M."/>
            <person name="Zhao R."/>
            <person name="Li G."/>
            <person name="Mu C."/>
            <person name="Tian Q."/>
            <person name="Mei H."/>
            <person name="Zhang T."/>
            <person name="Gao T."/>
            <person name="Zhang H."/>
        </authorList>
    </citation>
    <scope>NUCLEOTIDE SEQUENCE</scope>
    <source>
        <strain evidence="1">K16</strain>
    </source>
</reference>
<name>A0AAE1XHG0_9LAMI</name>
<organism evidence="1 2">
    <name type="scientific">Sesamum angolense</name>
    <dbReference type="NCBI Taxonomy" id="2727404"/>
    <lineage>
        <taxon>Eukaryota</taxon>
        <taxon>Viridiplantae</taxon>
        <taxon>Streptophyta</taxon>
        <taxon>Embryophyta</taxon>
        <taxon>Tracheophyta</taxon>
        <taxon>Spermatophyta</taxon>
        <taxon>Magnoliopsida</taxon>
        <taxon>eudicotyledons</taxon>
        <taxon>Gunneridae</taxon>
        <taxon>Pentapetalae</taxon>
        <taxon>asterids</taxon>
        <taxon>lamiids</taxon>
        <taxon>Lamiales</taxon>
        <taxon>Pedaliaceae</taxon>
        <taxon>Sesamum</taxon>
    </lineage>
</organism>
<proteinExistence type="predicted"/>
<dbReference type="EMBL" id="JACGWL010000001">
    <property type="protein sequence ID" value="KAK4411834.1"/>
    <property type="molecule type" value="Genomic_DNA"/>
</dbReference>
<evidence type="ECO:0000313" key="1">
    <source>
        <dbReference type="EMBL" id="KAK4411834.1"/>
    </source>
</evidence>
<evidence type="ECO:0000313" key="2">
    <source>
        <dbReference type="Proteomes" id="UP001289374"/>
    </source>
</evidence>